<dbReference type="Proteomes" id="UP000000557">
    <property type="component" value="Chromosome"/>
</dbReference>
<proteinExistence type="predicted"/>
<dbReference type="HOGENOM" id="CLU_069065_1_0_3"/>
<dbReference type="PANTHER" id="PTHR34613">
    <property type="entry name" value="SLL0800 PROTEIN"/>
    <property type="match status" value="1"/>
</dbReference>
<dbReference type="InParanoid" id="Q7NP79"/>
<dbReference type="eggNOG" id="COG5464">
    <property type="taxonomic scope" value="Bacteria"/>
</dbReference>
<organism evidence="1 2">
    <name type="scientific">Gloeobacter violaceus (strain ATCC 29082 / PCC 7421)</name>
    <dbReference type="NCBI Taxonomy" id="251221"/>
    <lineage>
        <taxon>Bacteria</taxon>
        <taxon>Bacillati</taxon>
        <taxon>Cyanobacteriota</taxon>
        <taxon>Cyanophyceae</taxon>
        <taxon>Gloeobacterales</taxon>
        <taxon>Gloeobacteraceae</taxon>
        <taxon>Gloeobacter</taxon>
    </lineage>
</organism>
<reference evidence="1 2" key="1">
    <citation type="journal article" date="2003" name="DNA Res.">
        <title>Complete genome structure of Gloeobacter violaceus PCC 7421, a cyanobacterium that lacks thylakoids.</title>
        <authorList>
            <person name="Nakamura Y."/>
            <person name="Kaneko T."/>
            <person name="Sato S."/>
            <person name="Mimuro M."/>
            <person name="Miyashita H."/>
            <person name="Tsuchiya T."/>
            <person name="Sasamoto S."/>
            <person name="Watanabe A."/>
            <person name="Kawashima K."/>
            <person name="Kishida Y."/>
            <person name="Kiyokawa C."/>
            <person name="Kohara M."/>
            <person name="Matsumoto M."/>
            <person name="Matsuno A."/>
            <person name="Nakazaki N."/>
            <person name="Shimpo S."/>
            <person name="Takeuchi C."/>
            <person name="Yamada M."/>
            <person name="Tabata S."/>
        </authorList>
    </citation>
    <scope>NUCLEOTIDE SEQUENCE [LARGE SCALE GENOMIC DNA]</scope>
    <source>
        <strain evidence="2">ATCC 29082 / PCC 7421</strain>
    </source>
</reference>
<dbReference type="STRING" id="251221.gene:10757647"/>
<dbReference type="EnsemblBacteria" id="BAC88119">
    <property type="protein sequence ID" value="BAC88119"/>
    <property type="gene ID" value="BAC88119"/>
</dbReference>
<accession>Q7NP79</accession>
<dbReference type="PhylomeDB" id="Q7NP79"/>
<dbReference type="KEGG" id="gvi:glr0178"/>
<sequence length="216" mass="24481">MPVRMATYALFVLNRYGQVPDQVLILLKDSEAARQVPDRFEQGRVRVEYDVIRLWEQDPELLLASGLVGLMPLVPLMRGEDVSSLLERCTALIESEIESGQERNEVLAVTGLLASLKDRRIVQAFFRTKSMLSLLQETPLFQELTQELVREADRRARLQFLQHQLEHKFGPMPEDVLTALQAITDVDALARLGIAVLDAMDIDAFRQQLPLRSEAG</sequence>
<name>Q7NP79_GLOVI</name>
<evidence type="ECO:0000313" key="2">
    <source>
        <dbReference type="Proteomes" id="UP000000557"/>
    </source>
</evidence>
<dbReference type="EMBL" id="BA000045">
    <property type="protein sequence ID" value="BAC88119.1"/>
    <property type="molecule type" value="Genomic_DNA"/>
</dbReference>
<evidence type="ECO:0000313" key="1">
    <source>
        <dbReference type="EMBL" id="BAC88119.1"/>
    </source>
</evidence>
<reference evidence="1 2" key="2">
    <citation type="journal article" date="2003" name="DNA Res.">
        <title>Complete genome structure of Gloeobacter violaceus PCC 7421, a cyanobacterium that lacks thylakoids (supplement).</title>
        <authorList>
            <person name="Nakamura Y."/>
            <person name="Kaneko T."/>
            <person name="Sato S."/>
            <person name="Mimuro M."/>
            <person name="Miyashita H."/>
            <person name="Tsuchiya T."/>
            <person name="Sasamoto S."/>
            <person name="Watanabe A."/>
            <person name="Kawashima K."/>
            <person name="Kishida Y."/>
            <person name="Kiyokawa C."/>
            <person name="Kohara M."/>
            <person name="Matsumoto M."/>
            <person name="Matsuno A."/>
            <person name="Nakazaki N."/>
            <person name="Shimpo S."/>
            <person name="Takeuchi C."/>
            <person name="Yamada M."/>
            <person name="Tabata S."/>
        </authorList>
    </citation>
    <scope>NUCLEOTIDE SEQUENCE [LARGE SCALE GENOMIC DNA]</scope>
    <source>
        <strain evidence="2">ATCC 29082 / PCC 7421</strain>
    </source>
</reference>
<dbReference type="OrthoDB" id="510169at2"/>
<protein>
    <submittedName>
        <fullName evidence="1">Glr0178 protein</fullName>
    </submittedName>
</protein>
<dbReference type="PANTHER" id="PTHR34613:SF1">
    <property type="entry name" value="SLL6017 PROTEIN"/>
    <property type="match status" value="1"/>
</dbReference>
<dbReference type="AlphaFoldDB" id="Q7NP79"/>
<gene>
    <name evidence="1" type="ordered locus">glr0178</name>
</gene>
<keyword evidence="2" id="KW-1185">Reference proteome</keyword>